<dbReference type="Proteomes" id="UP000182178">
    <property type="component" value="Unassembled WGS sequence"/>
</dbReference>
<dbReference type="EMBL" id="CYHC01000016">
    <property type="protein sequence ID" value="CUA90905.1"/>
    <property type="molecule type" value="Genomic_DNA"/>
</dbReference>
<accession>A0ABM9UE50</accession>
<sequence>MADPIDYSDPCAVLPILREAYYKMLGGSRTERVRYRSGDNEREVVFGRADINALREEVRRLEAACAAKNGRVTRFGLRAGG</sequence>
<evidence type="ECO:0000313" key="2">
    <source>
        <dbReference type="Proteomes" id="UP000182178"/>
    </source>
</evidence>
<name>A0ABM9UE50_9HYPH</name>
<comment type="caution">
    <text evidence="1">The sequence shown here is derived from an EMBL/GenBank/DDBJ whole genome shotgun (WGS) entry which is preliminary data.</text>
</comment>
<organism evidence="1 2">
    <name type="scientific">Chelatococcus sambhunathii</name>
    <dbReference type="NCBI Taxonomy" id="363953"/>
    <lineage>
        <taxon>Bacteria</taxon>
        <taxon>Pseudomonadati</taxon>
        <taxon>Pseudomonadota</taxon>
        <taxon>Alphaproteobacteria</taxon>
        <taxon>Hyphomicrobiales</taxon>
        <taxon>Chelatococcaceae</taxon>
        <taxon>Chelatococcus</taxon>
    </lineage>
</organism>
<keyword evidence="2" id="KW-1185">Reference proteome</keyword>
<proteinExistence type="predicted"/>
<dbReference type="Gene3D" id="3.30.1580.10">
    <property type="entry name" value="Head-to-tail joining protein W"/>
    <property type="match status" value="1"/>
</dbReference>
<dbReference type="InterPro" id="IPR036626">
    <property type="entry name" value="GpW_sf"/>
</dbReference>
<protein>
    <recommendedName>
        <fullName evidence="3">GpW</fullName>
    </recommendedName>
</protein>
<reference evidence="1 2" key="1">
    <citation type="submission" date="2015-08" db="EMBL/GenBank/DDBJ databases">
        <authorList>
            <person name="Varghese N."/>
        </authorList>
    </citation>
    <scope>NUCLEOTIDE SEQUENCE [LARGE SCALE GENOMIC DNA]</scope>
    <source>
        <strain evidence="1 2">DSM 18167</strain>
    </source>
</reference>
<gene>
    <name evidence="1" type="ORF">Ga0061061_11644</name>
</gene>
<evidence type="ECO:0008006" key="3">
    <source>
        <dbReference type="Google" id="ProtNLM"/>
    </source>
</evidence>
<dbReference type="RefSeq" id="WP_055460970.1">
    <property type="nucleotide sequence ID" value="NZ_CYHC01000016.1"/>
</dbReference>
<evidence type="ECO:0000313" key="1">
    <source>
        <dbReference type="EMBL" id="CUA90905.1"/>
    </source>
</evidence>